<dbReference type="AlphaFoldDB" id="A0A803Q047"/>
<feature type="region of interest" description="Disordered" evidence="1">
    <location>
        <begin position="26"/>
        <end position="45"/>
    </location>
</feature>
<evidence type="ECO:0000313" key="2">
    <source>
        <dbReference type="EnsemblPlants" id="cds.evm.model.06.828"/>
    </source>
</evidence>
<sequence>MCRVPLYDPHMAMVVIRAQVRMEEETTQPHVDAEPEIDSRDESFDVESELEEVAPVRRTRYRTCFVFPHCPLGHCNAQGNPLNGLSKPSELRLDHVLEQSLELEILDAKPPRAHKPLQTGWRGLGATLNMGWVMLLHQFFLDVAAYFEMCPTQLMLKSMYRELGWPPPTPYEIGYYLDLKSAPKQSGTRYFFISARLGTNGWVTITAQPCQREEREGSLAALGYQRSKGPLDEPTGFVKAKVARTFHGEDAVGPSLPPAPLGSAPIGQPMILPTGQGTQGPSRGAGLASHLASCMWLAGLRSSLWGLAGNSSPNGGLTDQCCVSNTDVVLLCFQALMKLSSACDGFRGYSYAFQEHVKILEASLVTKDKANFELEILLAERQRMVFGLGTMLGARNAENTAHTALIFWLQTELDDHKKKL</sequence>
<organism evidence="2 3">
    <name type="scientific">Cannabis sativa</name>
    <name type="common">Hemp</name>
    <name type="synonym">Marijuana</name>
    <dbReference type="NCBI Taxonomy" id="3483"/>
    <lineage>
        <taxon>Eukaryota</taxon>
        <taxon>Viridiplantae</taxon>
        <taxon>Streptophyta</taxon>
        <taxon>Embryophyta</taxon>
        <taxon>Tracheophyta</taxon>
        <taxon>Spermatophyta</taxon>
        <taxon>Magnoliopsida</taxon>
        <taxon>eudicotyledons</taxon>
        <taxon>Gunneridae</taxon>
        <taxon>Pentapetalae</taxon>
        <taxon>rosids</taxon>
        <taxon>fabids</taxon>
        <taxon>Rosales</taxon>
        <taxon>Cannabaceae</taxon>
        <taxon>Cannabis</taxon>
    </lineage>
</organism>
<protein>
    <submittedName>
        <fullName evidence="2">Uncharacterized protein</fullName>
    </submittedName>
</protein>
<accession>A0A803Q047</accession>
<dbReference type="EnsemblPlants" id="evm.model.06.828">
    <property type="protein sequence ID" value="cds.evm.model.06.828"/>
    <property type="gene ID" value="evm.TU.06.828"/>
</dbReference>
<keyword evidence="3" id="KW-1185">Reference proteome</keyword>
<evidence type="ECO:0000313" key="3">
    <source>
        <dbReference type="Proteomes" id="UP000596661"/>
    </source>
</evidence>
<dbReference type="Gramene" id="evm.model.06.828">
    <property type="protein sequence ID" value="cds.evm.model.06.828"/>
    <property type="gene ID" value="evm.TU.06.828"/>
</dbReference>
<name>A0A803Q047_CANSA</name>
<evidence type="ECO:0000256" key="1">
    <source>
        <dbReference type="SAM" id="MobiDB-lite"/>
    </source>
</evidence>
<dbReference type="Proteomes" id="UP000596661">
    <property type="component" value="Chromosome 6"/>
</dbReference>
<reference evidence="2" key="1">
    <citation type="submission" date="2018-11" db="EMBL/GenBank/DDBJ databases">
        <authorList>
            <person name="Grassa J C."/>
        </authorList>
    </citation>
    <scope>NUCLEOTIDE SEQUENCE [LARGE SCALE GENOMIC DNA]</scope>
</reference>
<proteinExistence type="predicted"/>
<dbReference type="EMBL" id="UZAU01000581">
    <property type="status" value="NOT_ANNOTATED_CDS"/>
    <property type="molecule type" value="Genomic_DNA"/>
</dbReference>
<reference evidence="2" key="2">
    <citation type="submission" date="2021-03" db="UniProtKB">
        <authorList>
            <consortium name="EnsemblPlants"/>
        </authorList>
    </citation>
    <scope>IDENTIFICATION</scope>
</reference>
<feature type="compositionally biased region" description="Basic and acidic residues" evidence="1">
    <location>
        <begin position="31"/>
        <end position="43"/>
    </location>
</feature>